<dbReference type="Proteomes" id="UP000541444">
    <property type="component" value="Unassembled WGS sequence"/>
</dbReference>
<name>A0A7J7KY12_9MAGN</name>
<evidence type="ECO:0000313" key="2">
    <source>
        <dbReference type="EMBL" id="KAF6135251.1"/>
    </source>
</evidence>
<proteinExistence type="predicted"/>
<evidence type="ECO:0000256" key="1">
    <source>
        <dbReference type="SAM" id="MobiDB-lite"/>
    </source>
</evidence>
<protein>
    <submittedName>
        <fullName evidence="2">Uncharacterized protein</fullName>
    </submittedName>
</protein>
<evidence type="ECO:0000313" key="3">
    <source>
        <dbReference type="Proteomes" id="UP000541444"/>
    </source>
</evidence>
<feature type="region of interest" description="Disordered" evidence="1">
    <location>
        <begin position="1"/>
        <end position="27"/>
    </location>
</feature>
<organism evidence="2 3">
    <name type="scientific">Kingdonia uniflora</name>
    <dbReference type="NCBI Taxonomy" id="39325"/>
    <lineage>
        <taxon>Eukaryota</taxon>
        <taxon>Viridiplantae</taxon>
        <taxon>Streptophyta</taxon>
        <taxon>Embryophyta</taxon>
        <taxon>Tracheophyta</taxon>
        <taxon>Spermatophyta</taxon>
        <taxon>Magnoliopsida</taxon>
        <taxon>Ranunculales</taxon>
        <taxon>Circaeasteraceae</taxon>
        <taxon>Kingdonia</taxon>
    </lineage>
</organism>
<feature type="compositionally biased region" description="Low complexity" evidence="1">
    <location>
        <begin position="9"/>
        <end position="21"/>
    </location>
</feature>
<reference evidence="2 3" key="1">
    <citation type="journal article" date="2020" name="IScience">
        <title>Genome Sequencing of the Endangered Kingdonia uniflora (Circaeasteraceae, Ranunculales) Reveals Potential Mechanisms of Evolutionary Specialization.</title>
        <authorList>
            <person name="Sun Y."/>
            <person name="Deng T."/>
            <person name="Zhang A."/>
            <person name="Moore M.J."/>
            <person name="Landis J.B."/>
            <person name="Lin N."/>
            <person name="Zhang H."/>
            <person name="Zhang X."/>
            <person name="Huang J."/>
            <person name="Zhang X."/>
            <person name="Sun H."/>
            <person name="Wang H."/>
        </authorList>
    </citation>
    <scope>NUCLEOTIDE SEQUENCE [LARGE SCALE GENOMIC DNA]</scope>
    <source>
        <strain evidence="2">TB1705</strain>
        <tissue evidence="2">Leaf</tissue>
    </source>
</reference>
<dbReference type="EMBL" id="JACGCM010002811">
    <property type="protein sequence ID" value="KAF6135251.1"/>
    <property type="molecule type" value="Genomic_DNA"/>
</dbReference>
<keyword evidence="3" id="KW-1185">Reference proteome</keyword>
<sequence length="192" mass="22030">MRSKNLKPSSKFVVSASSEKSSSSDRTMDDSVMMRVCEVLNQKWRDGDIARQFVADDVLKYYKFKYVKDRKNGYLFSDSARPKFFDFESSMRPWCDHLVMVRGNCMQVPGEPALELRYKNFNEKPKPKVTADTSSLFDIVNREGSELNKVLGELGICREKRLNSVAEKLSVAWKSVAEVLKLVVANRAELIR</sequence>
<gene>
    <name evidence="2" type="ORF">GIB67_035322</name>
</gene>
<comment type="caution">
    <text evidence="2">The sequence shown here is derived from an EMBL/GenBank/DDBJ whole genome shotgun (WGS) entry which is preliminary data.</text>
</comment>
<accession>A0A7J7KY12</accession>
<dbReference type="AlphaFoldDB" id="A0A7J7KY12"/>